<feature type="compositionally biased region" description="Basic residues" evidence="1">
    <location>
        <begin position="152"/>
        <end position="169"/>
    </location>
</feature>
<dbReference type="STRING" id="623744.A0A553QBX7"/>
<evidence type="ECO:0000313" key="2">
    <source>
        <dbReference type="EMBL" id="TRY87443.1"/>
    </source>
</evidence>
<reference evidence="2 3" key="1">
    <citation type="journal article" date="2019" name="Sci. Data">
        <title>Hybrid genome assembly and annotation of Danionella translucida.</title>
        <authorList>
            <person name="Kadobianskyi M."/>
            <person name="Schulze L."/>
            <person name="Schuelke M."/>
            <person name="Judkewitz B."/>
        </authorList>
    </citation>
    <scope>NUCLEOTIDE SEQUENCE [LARGE SCALE GENOMIC DNA]</scope>
    <source>
        <strain evidence="2 3">Bolton</strain>
    </source>
</reference>
<feature type="non-terminal residue" evidence="2">
    <location>
        <position position="188"/>
    </location>
</feature>
<dbReference type="EMBL" id="SRMA01026127">
    <property type="protein sequence ID" value="TRY87443.1"/>
    <property type="molecule type" value="Genomic_DNA"/>
</dbReference>
<feature type="compositionally biased region" description="Low complexity" evidence="1">
    <location>
        <begin position="62"/>
        <end position="80"/>
    </location>
</feature>
<protein>
    <submittedName>
        <fullName evidence="2">Uncharacterized protein</fullName>
    </submittedName>
</protein>
<comment type="caution">
    <text evidence="2">The sequence shown here is derived from an EMBL/GenBank/DDBJ whole genome shotgun (WGS) entry which is preliminary data.</text>
</comment>
<evidence type="ECO:0000256" key="1">
    <source>
        <dbReference type="SAM" id="MobiDB-lite"/>
    </source>
</evidence>
<dbReference type="Proteomes" id="UP000316079">
    <property type="component" value="Unassembled WGS sequence"/>
</dbReference>
<sequence>MCLSCSAQRLSAVQQRRRHKPRGSNLSVCTDSGSRTPPFHYLFPKREELQALTAPPLVLKLGSSSVSGSPVPSTSGTSTPRRGRRQLPQTPSTPRPHVTYSPAVRKPTYNSPGQGRLRSPSPRHFSPPGHEPTYHRPASRHTSPHPGSPRHASPRSPRHSSPRSPHHGRWGPPPDSLEGDSSFYERDY</sequence>
<feature type="region of interest" description="Disordered" evidence="1">
    <location>
        <begin position="62"/>
        <end position="188"/>
    </location>
</feature>
<evidence type="ECO:0000313" key="3">
    <source>
        <dbReference type="Proteomes" id="UP000316079"/>
    </source>
</evidence>
<accession>A0A553QBX7</accession>
<feature type="region of interest" description="Disordered" evidence="1">
    <location>
        <begin position="14"/>
        <end position="36"/>
    </location>
</feature>
<organism evidence="2 3">
    <name type="scientific">Danionella cerebrum</name>
    <dbReference type="NCBI Taxonomy" id="2873325"/>
    <lineage>
        <taxon>Eukaryota</taxon>
        <taxon>Metazoa</taxon>
        <taxon>Chordata</taxon>
        <taxon>Craniata</taxon>
        <taxon>Vertebrata</taxon>
        <taxon>Euteleostomi</taxon>
        <taxon>Actinopterygii</taxon>
        <taxon>Neopterygii</taxon>
        <taxon>Teleostei</taxon>
        <taxon>Ostariophysi</taxon>
        <taxon>Cypriniformes</taxon>
        <taxon>Danionidae</taxon>
        <taxon>Danioninae</taxon>
        <taxon>Danionella</taxon>
    </lineage>
</organism>
<gene>
    <name evidence="2" type="ORF">DNTS_017200</name>
</gene>
<name>A0A553QBX7_9TELE</name>
<keyword evidence="3" id="KW-1185">Reference proteome</keyword>
<dbReference type="OrthoDB" id="431720at2759"/>
<proteinExistence type="predicted"/>
<feature type="compositionally biased region" description="Polar residues" evidence="1">
    <location>
        <begin position="24"/>
        <end position="35"/>
    </location>
</feature>
<dbReference type="AlphaFoldDB" id="A0A553QBX7"/>